<evidence type="ECO:0000313" key="10">
    <source>
        <dbReference type="EMBL" id="TIC70383.1"/>
    </source>
</evidence>
<proteinExistence type="predicted"/>
<comment type="subcellular location">
    <subcellularLocation>
        <location evidence="1">Membrane</location>
        <topology evidence="1">Single-pass membrane protein</topology>
    </subcellularLocation>
</comment>
<dbReference type="EMBL" id="SPRH01000003">
    <property type="protein sequence ID" value="TIC04496.1"/>
    <property type="molecule type" value="Genomic_DNA"/>
</dbReference>
<gene>
    <name evidence="9" type="ORF">E3Q02_03467</name>
    <name evidence="10" type="ORF">E3Q03_01100</name>
    <name evidence="8" type="ORF">E3Q17_00365</name>
    <name evidence="7" type="ORF">E3Q22_00377</name>
</gene>
<dbReference type="GO" id="GO:0016020">
    <property type="term" value="C:membrane"/>
    <property type="evidence" value="ECO:0007669"/>
    <property type="project" value="UniProtKB-SubCell"/>
</dbReference>
<dbReference type="EMBL" id="SPRV01000007">
    <property type="protein sequence ID" value="TIC70383.1"/>
    <property type="molecule type" value="Genomic_DNA"/>
</dbReference>
<reference evidence="11 12" key="1">
    <citation type="submission" date="2019-03" db="EMBL/GenBank/DDBJ databases">
        <title>Sequencing 25 genomes of Wallemia mellicola.</title>
        <authorList>
            <person name="Gostincar C."/>
        </authorList>
    </citation>
    <scope>NUCLEOTIDE SEQUENCE [LARGE SCALE GENOMIC DNA]</scope>
    <source>
        <strain evidence="8 12">EXF-1262</strain>
        <strain evidence="9 13">EXF-1274</strain>
        <strain evidence="10 11">EXF-1277</strain>
        <strain evidence="7 14">EXF-6152</strain>
    </source>
</reference>
<sequence length="357" mass="37205">MLEKRLTHRHHNHHRGAIIDNILGDSKDSSSSKSGSSSTGSSSTGSGSSSTKSGSSSTGSSSKTDSSSSKTSSSSSSSETSSSSSDSPSPSSSPTDSSQAQSTTTDPAGSNNGSNDAPTLGTGPIVGIAAGGVAAIIILAIIIGCCVRRKSKRSKKPVVDPFNRHSFKHEAELIPDPIEADYRNPSPRPNMAGMGAATNNYIPPPSLPGLAHVPRVDTPPMMQSRSPFDPYGQHHQLQHPQLMNVGMVPPYKPNSPSYFPAYSDTLIPPHPPNLDRSPSVQSHSADISSPPMYTPPDNPDFLPNPYENKGAPSGKGNDTTTATYRPTSLRPGMQLPQGGNSRGAAPSHNLNDAYSGI</sequence>
<dbReference type="Proteomes" id="UP000310685">
    <property type="component" value="Unassembled WGS sequence"/>
</dbReference>
<evidence type="ECO:0000313" key="11">
    <source>
        <dbReference type="Proteomes" id="UP000305362"/>
    </source>
</evidence>
<dbReference type="AlphaFoldDB" id="A0A4T0S632"/>
<feature type="compositionally biased region" description="Basic residues" evidence="5">
    <location>
        <begin position="1"/>
        <end position="16"/>
    </location>
</feature>
<evidence type="ECO:0000256" key="6">
    <source>
        <dbReference type="SAM" id="Phobius"/>
    </source>
</evidence>
<evidence type="ECO:0000313" key="13">
    <source>
        <dbReference type="Proteomes" id="UP000309601"/>
    </source>
</evidence>
<evidence type="ECO:0000256" key="5">
    <source>
        <dbReference type="SAM" id="MobiDB-lite"/>
    </source>
</evidence>
<protein>
    <recommendedName>
        <fullName evidence="15">Mid2 domain-containing protein</fullName>
    </recommendedName>
</protein>
<evidence type="ECO:0000256" key="1">
    <source>
        <dbReference type="ARBA" id="ARBA00004167"/>
    </source>
</evidence>
<dbReference type="InterPro" id="IPR051694">
    <property type="entry name" value="Immunoregulatory_rcpt-like"/>
</dbReference>
<keyword evidence="2 6" id="KW-0812">Transmembrane</keyword>
<evidence type="ECO:0000313" key="9">
    <source>
        <dbReference type="EMBL" id="TIC62498.1"/>
    </source>
</evidence>
<evidence type="ECO:0000313" key="8">
    <source>
        <dbReference type="EMBL" id="TIC04496.1"/>
    </source>
</evidence>
<dbReference type="PANTHER" id="PTHR15549">
    <property type="entry name" value="PAIRED IMMUNOGLOBULIN-LIKE TYPE 2 RECEPTOR"/>
    <property type="match status" value="1"/>
</dbReference>
<organism evidence="7 14">
    <name type="scientific">Wallemia mellicola</name>
    <dbReference type="NCBI Taxonomy" id="1708541"/>
    <lineage>
        <taxon>Eukaryota</taxon>
        <taxon>Fungi</taxon>
        <taxon>Dikarya</taxon>
        <taxon>Basidiomycota</taxon>
        <taxon>Wallemiomycotina</taxon>
        <taxon>Wallemiomycetes</taxon>
        <taxon>Wallemiales</taxon>
        <taxon>Wallemiaceae</taxon>
        <taxon>Wallemia</taxon>
    </lineage>
</organism>
<evidence type="ECO:0000256" key="4">
    <source>
        <dbReference type="ARBA" id="ARBA00023136"/>
    </source>
</evidence>
<dbReference type="GO" id="GO:0071944">
    <property type="term" value="C:cell periphery"/>
    <property type="evidence" value="ECO:0007669"/>
    <property type="project" value="UniProtKB-ARBA"/>
</dbReference>
<evidence type="ECO:0008006" key="15">
    <source>
        <dbReference type="Google" id="ProtNLM"/>
    </source>
</evidence>
<feature type="region of interest" description="Disordered" evidence="5">
    <location>
        <begin position="262"/>
        <end position="357"/>
    </location>
</feature>
<dbReference type="Proteomes" id="UP000307169">
    <property type="component" value="Unassembled WGS sequence"/>
</dbReference>
<feature type="region of interest" description="Disordered" evidence="5">
    <location>
        <begin position="1"/>
        <end position="117"/>
    </location>
</feature>
<dbReference type="EMBL" id="SPRC01000003">
    <property type="protein sequence ID" value="TIB82107.1"/>
    <property type="molecule type" value="Genomic_DNA"/>
</dbReference>
<dbReference type="OrthoDB" id="10666384at2759"/>
<feature type="compositionally biased region" description="Polar residues" evidence="5">
    <location>
        <begin position="276"/>
        <end position="287"/>
    </location>
</feature>
<evidence type="ECO:0000313" key="14">
    <source>
        <dbReference type="Proteomes" id="UP000310685"/>
    </source>
</evidence>
<name>A0A4T0S632_9BASI</name>
<feature type="compositionally biased region" description="Polar residues" evidence="5">
    <location>
        <begin position="316"/>
        <end position="326"/>
    </location>
</feature>
<dbReference type="Proteomes" id="UP000309601">
    <property type="component" value="Unassembled WGS sequence"/>
</dbReference>
<evidence type="ECO:0000256" key="3">
    <source>
        <dbReference type="ARBA" id="ARBA00022989"/>
    </source>
</evidence>
<evidence type="ECO:0000313" key="12">
    <source>
        <dbReference type="Proteomes" id="UP000307169"/>
    </source>
</evidence>
<feature type="compositionally biased region" description="Polar residues" evidence="5">
    <location>
        <begin position="348"/>
        <end position="357"/>
    </location>
</feature>
<feature type="compositionally biased region" description="Polar residues" evidence="5">
    <location>
        <begin position="99"/>
        <end position="117"/>
    </location>
</feature>
<feature type="compositionally biased region" description="Low complexity" evidence="5">
    <location>
        <begin position="31"/>
        <end position="98"/>
    </location>
</feature>
<dbReference type="EMBL" id="SPRW01000046">
    <property type="protein sequence ID" value="TIC62498.1"/>
    <property type="molecule type" value="Genomic_DNA"/>
</dbReference>
<keyword evidence="4 6" id="KW-0472">Membrane</keyword>
<evidence type="ECO:0000256" key="2">
    <source>
        <dbReference type="ARBA" id="ARBA00022692"/>
    </source>
</evidence>
<evidence type="ECO:0000313" key="7">
    <source>
        <dbReference type="EMBL" id="TIB82107.1"/>
    </source>
</evidence>
<comment type="caution">
    <text evidence="7">The sequence shown here is derived from an EMBL/GenBank/DDBJ whole genome shotgun (WGS) entry which is preliminary data.</text>
</comment>
<accession>A0A4T0S632</accession>
<feature type="transmembrane region" description="Helical" evidence="6">
    <location>
        <begin position="125"/>
        <end position="147"/>
    </location>
</feature>
<keyword evidence="3 6" id="KW-1133">Transmembrane helix</keyword>
<dbReference type="Proteomes" id="UP000305362">
    <property type="component" value="Unassembled WGS sequence"/>
</dbReference>